<feature type="region of interest" description="Disordered" evidence="1">
    <location>
        <begin position="204"/>
        <end position="284"/>
    </location>
</feature>
<evidence type="ECO:0000256" key="1">
    <source>
        <dbReference type="SAM" id="MobiDB-lite"/>
    </source>
</evidence>
<evidence type="ECO:0000313" key="2">
    <source>
        <dbReference type="EMBL" id="CAG8642539.1"/>
    </source>
</evidence>
<organism evidence="2 3">
    <name type="scientific">Paraglomus brasilianum</name>
    <dbReference type="NCBI Taxonomy" id="144538"/>
    <lineage>
        <taxon>Eukaryota</taxon>
        <taxon>Fungi</taxon>
        <taxon>Fungi incertae sedis</taxon>
        <taxon>Mucoromycota</taxon>
        <taxon>Glomeromycotina</taxon>
        <taxon>Glomeromycetes</taxon>
        <taxon>Paraglomerales</taxon>
        <taxon>Paraglomeraceae</taxon>
        <taxon>Paraglomus</taxon>
    </lineage>
</organism>
<accession>A0A9N9DIR9</accession>
<dbReference type="EMBL" id="CAJVPI010002395">
    <property type="protein sequence ID" value="CAG8642539.1"/>
    <property type="molecule type" value="Genomic_DNA"/>
</dbReference>
<comment type="caution">
    <text evidence="2">The sequence shown here is derived from an EMBL/GenBank/DDBJ whole genome shotgun (WGS) entry which is preliminary data.</text>
</comment>
<protein>
    <submittedName>
        <fullName evidence="2">3824_t:CDS:1</fullName>
    </submittedName>
</protein>
<evidence type="ECO:0000313" key="3">
    <source>
        <dbReference type="Proteomes" id="UP000789739"/>
    </source>
</evidence>
<proteinExistence type="predicted"/>
<dbReference type="Proteomes" id="UP000789739">
    <property type="component" value="Unassembled WGS sequence"/>
</dbReference>
<feature type="compositionally biased region" description="Basic and acidic residues" evidence="1">
    <location>
        <begin position="252"/>
        <end position="284"/>
    </location>
</feature>
<feature type="compositionally biased region" description="Pro residues" evidence="1">
    <location>
        <begin position="225"/>
        <end position="249"/>
    </location>
</feature>
<dbReference type="OrthoDB" id="2432958at2759"/>
<keyword evidence="3" id="KW-1185">Reference proteome</keyword>
<reference evidence="2" key="1">
    <citation type="submission" date="2021-06" db="EMBL/GenBank/DDBJ databases">
        <authorList>
            <person name="Kallberg Y."/>
            <person name="Tangrot J."/>
            <person name="Rosling A."/>
        </authorList>
    </citation>
    <scope>NUCLEOTIDE SEQUENCE</scope>
    <source>
        <strain evidence="2">BR232B</strain>
    </source>
</reference>
<dbReference type="AlphaFoldDB" id="A0A9N9DIR9"/>
<sequence>MTAECAECKINPVHVNSFTGQAAEFCSNRCRREAVKKDKAETGGVIRRRQPVSQVPPTQRHSAPALSQHEQIILSTPSKYNVMHNNQTTLSLGSASTSASQQLPMVETGRNHLRKLRPLQEDRTTEDKPTCRVCLAKPCWKDSKRGTYSPYCSRTCKEKAQGDISSSSLVSVQPLYPDQPTITNYTSFTQSHLCSEINVPLDVNRQSNRRPNLPPLPLRSAADPHQPPGNPCNPFDEPPPYWEAPPAYDPGPDAHKYHTGEKSTRDDRYNQDDPYDFRKYSNKG</sequence>
<gene>
    <name evidence="2" type="ORF">PBRASI_LOCUS9853</name>
</gene>
<name>A0A9N9DIR9_9GLOM</name>